<keyword evidence="2" id="KW-1185">Reference proteome</keyword>
<sequence>MVDFLVLVINLEWWSGGDICQLSAGVVELKTDLEAGSFSAKDGQIYTRSCMAQTAKVRHASIQPSEGRYTGSTSRGCCWTRRFACGGRKTLGAPRVVVPNLPGQSWLRELEEEIADDAAISPQRPEAFTPS</sequence>
<comment type="caution">
    <text evidence="1">The sequence shown here is derived from an EMBL/GenBank/DDBJ whole genome shotgun (WGS) entry which is preliminary data.</text>
</comment>
<dbReference type="Proteomes" id="UP001190700">
    <property type="component" value="Unassembled WGS sequence"/>
</dbReference>
<protein>
    <submittedName>
        <fullName evidence="1">Uncharacterized protein</fullName>
    </submittedName>
</protein>
<dbReference type="AlphaFoldDB" id="A0AAE0CAC2"/>
<evidence type="ECO:0000313" key="1">
    <source>
        <dbReference type="EMBL" id="KAK3251357.1"/>
    </source>
</evidence>
<evidence type="ECO:0000313" key="2">
    <source>
        <dbReference type="Proteomes" id="UP001190700"/>
    </source>
</evidence>
<proteinExistence type="predicted"/>
<accession>A0AAE0CAC2</accession>
<organism evidence="1 2">
    <name type="scientific">Cymbomonas tetramitiformis</name>
    <dbReference type="NCBI Taxonomy" id="36881"/>
    <lineage>
        <taxon>Eukaryota</taxon>
        <taxon>Viridiplantae</taxon>
        <taxon>Chlorophyta</taxon>
        <taxon>Pyramimonadophyceae</taxon>
        <taxon>Pyramimonadales</taxon>
        <taxon>Pyramimonadaceae</taxon>
        <taxon>Cymbomonas</taxon>
    </lineage>
</organism>
<dbReference type="EMBL" id="LGRX02026096">
    <property type="protein sequence ID" value="KAK3251357.1"/>
    <property type="molecule type" value="Genomic_DNA"/>
</dbReference>
<gene>
    <name evidence="1" type="ORF">CYMTET_39302</name>
</gene>
<name>A0AAE0CAC2_9CHLO</name>
<reference evidence="1 2" key="1">
    <citation type="journal article" date="2015" name="Genome Biol. Evol.">
        <title>Comparative Genomics of a Bacterivorous Green Alga Reveals Evolutionary Causalities and Consequences of Phago-Mixotrophic Mode of Nutrition.</title>
        <authorList>
            <person name="Burns J.A."/>
            <person name="Paasch A."/>
            <person name="Narechania A."/>
            <person name="Kim E."/>
        </authorList>
    </citation>
    <scope>NUCLEOTIDE SEQUENCE [LARGE SCALE GENOMIC DNA]</scope>
    <source>
        <strain evidence="1 2">PLY_AMNH</strain>
    </source>
</reference>